<evidence type="ECO:0000313" key="8">
    <source>
        <dbReference type="EMBL" id="SEH99890.1"/>
    </source>
</evidence>
<comment type="catalytic activity">
    <reaction evidence="1 7">
        <text>L-glutamate = D-glutamate</text>
        <dbReference type="Rhea" id="RHEA:12813"/>
        <dbReference type="ChEBI" id="CHEBI:29985"/>
        <dbReference type="ChEBI" id="CHEBI:29986"/>
        <dbReference type="EC" id="5.1.1.3"/>
    </reaction>
</comment>
<dbReference type="RefSeq" id="WP_091102080.1">
    <property type="nucleotide sequence ID" value="NZ_FNXE01000053.1"/>
</dbReference>
<comment type="pathway">
    <text evidence="7">Cell wall biogenesis; peptidoglycan biosynthesis.</text>
</comment>
<dbReference type="NCBIfam" id="TIGR00067">
    <property type="entry name" value="glut_race"/>
    <property type="match status" value="1"/>
</dbReference>
<dbReference type="PROSITE" id="PS00924">
    <property type="entry name" value="ASP_GLU_RACEMASE_2"/>
    <property type="match status" value="1"/>
</dbReference>
<dbReference type="PANTHER" id="PTHR21198:SF3">
    <property type="entry name" value="GLUTAMATE RACEMASE"/>
    <property type="match status" value="1"/>
</dbReference>
<evidence type="ECO:0000313" key="9">
    <source>
        <dbReference type="Proteomes" id="UP000199634"/>
    </source>
</evidence>
<feature type="active site" description="Proton donor/acceptor" evidence="7">
    <location>
        <position position="184"/>
    </location>
</feature>
<evidence type="ECO:0000256" key="1">
    <source>
        <dbReference type="ARBA" id="ARBA00001602"/>
    </source>
</evidence>
<dbReference type="Pfam" id="PF01177">
    <property type="entry name" value="Asp_Glu_race"/>
    <property type="match status" value="1"/>
</dbReference>
<dbReference type="EMBL" id="FNXE01000053">
    <property type="protein sequence ID" value="SEH99890.1"/>
    <property type="molecule type" value="Genomic_DNA"/>
</dbReference>
<dbReference type="InterPro" id="IPR004391">
    <property type="entry name" value="Glu_race"/>
</dbReference>
<dbReference type="UniPathway" id="UPA00219"/>
<gene>
    <name evidence="7" type="primary">murI</name>
    <name evidence="8" type="ORF">SAMN02927937_02639</name>
</gene>
<dbReference type="GO" id="GO:0071555">
    <property type="term" value="P:cell wall organization"/>
    <property type="evidence" value="ECO:0007669"/>
    <property type="project" value="UniProtKB-KW"/>
</dbReference>
<evidence type="ECO:0000256" key="7">
    <source>
        <dbReference type="HAMAP-Rule" id="MF_00258"/>
    </source>
</evidence>
<evidence type="ECO:0000256" key="5">
    <source>
        <dbReference type="ARBA" id="ARBA00023235"/>
    </source>
</evidence>
<dbReference type="FunFam" id="3.40.50.1860:FF:000001">
    <property type="entry name" value="Glutamate racemase"/>
    <property type="match status" value="1"/>
</dbReference>
<dbReference type="InterPro" id="IPR033134">
    <property type="entry name" value="Asp/Glu_racemase_AS_2"/>
</dbReference>
<dbReference type="Gene3D" id="3.40.50.1860">
    <property type="match status" value="2"/>
</dbReference>
<dbReference type="OrthoDB" id="9801055at2"/>
<keyword evidence="4 7" id="KW-0573">Peptidoglycan synthesis</keyword>
<dbReference type="PROSITE" id="PS00923">
    <property type="entry name" value="ASP_GLU_RACEMASE_1"/>
    <property type="match status" value="1"/>
</dbReference>
<protein>
    <recommendedName>
        <fullName evidence="2 7">Glutamate racemase</fullName>
        <ecNumber evidence="2 7">5.1.1.3</ecNumber>
    </recommendedName>
</protein>
<dbReference type="STRING" id="1159016.SAMN02927937_02639"/>
<accession>A0A1H6MPP7</accession>
<name>A0A1H6MPP7_9FLAO</name>
<keyword evidence="9" id="KW-1185">Reference proteome</keyword>
<dbReference type="EC" id="5.1.1.3" evidence="2 7"/>
<dbReference type="InterPro" id="IPR018187">
    <property type="entry name" value="Asp/Glu_racemase_AS_1"/>
</dbReference>
<dbReference type="InterPro" id="IPR015942">
    <property type="entry name" value="Asp/Glu/hydantoin_racemase"/>
</dbReference>
<feature type="binding site" evidence="7">
    <location>
        <begin position="76"/>
        <end position="77"/>
    </location>
    <ligand>
        <name>substrate</name>
    </ligand>
</feature>
<dbReference type="SUPFAM" id="SSF53681">
    <property type="entry name" value="Aspartate/glutamate racemase"/>
    <property type="match status" value="2"/>
</dbReference>
<comment type="function">
    <text evidence="7">Provides the (R)-glutamate required for cell wall biosynthesis.</text>
</comment>
<feature type="binding site" evidence="7">
    <location>
        <begin position="44"/>
        <end position="45"/>
    </location>
    <ligand>
        <name>substrate</name>
    </ligand>
</feature>
<proteinExistence type="inferred from homology"/>
<feature type="binding site" evidence="7">
    <location>
        <begin position="185"/>
        <end position="186"/>
    </location>
    <ligand>
        <name>substrate</name>
    </ligand>
</feature>
<dbReference type="PANTHER" id="PTHR21198">
    <property type="entry name" value="GLUTAMATE RACEMASE"/>
    <property type="match status" value="1"/>
</dbReference>
<organism evidence="8 9">
    <name type="scientific">Paenimyroides marinum</name>
    <dbReference type="NCBI Taxonomy" id="1159016"/>
    <lineage>
        <taxon>Bacteria</taxon>
        <taxon>Pseudomonadati</taxon>
        <taxon>Bacteroidota</taxon>
        <taxon>Flavobacteriia</taxon>
        <taxon>Flavobacteriales</taxon>
        <taxon>Flavobacteriaceae</taxon>
        <taxon>Paenimyroides</taxon>
    </lineage>
</organism>
<sequence length="260" mass="28767">MKNDTRPLGLFDSGIGGTTIWHAIHKLLPYENTIFLGDSINAPYGQRSKEEIIELSKKNTELLLQQNAKIIIVACNTATTNAVSELRNTYNIPIIGIEPAIKPAALHTKTGKVGVLATQGTLKSKKYTEAQTLYPNVEFINQIGYGIVQLIENGDLYSAELEGLLKSYLTPMIEQNIDHLVLGCTHYPYLLPVLKKFLPSTLKVIDSSEAVAKRTLKILDENNLLKTDKLPGYSKFYTNKDVGILQSFINGSGIAEKLDF</sequence>
<evidence type="ECO:0000256" key="3">
    <source>
        <dbReference type="ARBA" id="ARBA00022960"/>
    </source>
</evidence>
<evidence type="ECO:0000256" key="2">
    <source>
        <dbReference type="ARBA" id="ARBA00013090"/>
    </source>
</evidence>
<dbReference type="InterPro" id="IPR001920">
    <property type="entry name" value="Asp/Glu_race"/>
</dbReference>
<dbReference type="AlphaFoldDB" id="A0A1H6MPP7"/>
<keyword evidence="5 7" id="KW-0413">Isomerase</keyword>
<dbReference type="Proteomes" id="UP000199634">
    <property type="component" value="Unassembled WGS sequence"/>
</dbReference>
<keyword evidence="3 7" id="KW-0133">Cell shape</keyword>
<dbReference type="GO" id="GO:0008360">
    <property type="term" value="P:regulation of cell shape"/>
    <property type="evidence" value="ECO:0007669"/>
    <property type="project" value="UniProtKB-KW"/>
</dbReference>
<comment type="similarity">
    <text evidence="7">Belongs to the aspartate/glutamate racemases family.</text>
</comment>
<keyword evidence="6 7" id="KW-0961">Cell wall biogenesis/degradation</keyword>
<dbReference type="HAMAP" id="MF_00258">
    <property type="entry name" value="Glu_racemase"/>
    <property type="match status" value="1"/>
</dbReference>
<reference evidence="8 9" key="1">
    <citation type="submission" date="2016-10" db="EMBL/GenBank/DDBJ databases">
        <authorList>
            <person name="de Groot N.N."/>
        </authorList>
    </citation>
    <scope>NUCLEOTIDE SEQUENCE [LARGE SCALE GENOMIC DNA]</scope>
    <source>
        <strain evidence="8 9">CGMCC 1.10825</strain>
    </source>
</reference>
<feature type="active site" description="Proton donor/acceptor" evidence="7">
    <location>
        <position position="75"/>
    </location>
</feature>
<feature type="binding site" evidence="7">
    <location>
        <begin position="12"/>
        <end position="13"/>
    </location>
    <ligand>
        <name>substrate</name>
    </ligand>
</feature>
<dbReference type="GO" id="GO:0008881">
    <property type="term" value="F:glutamate racemase activity"/>
    <property type="evidence" value="ECO:0007669"/>
    <property type="project" value="UniProtKB-UniRule"/>
</dbReference>
<evidence type="ECO:0000256" key="6">
    <source>
        <dbReference type="ARBA" id="ARBA00023316"/>
    </source>
</evidence>
<evidence type="ECO:0000256" key="4">
    <source>
        <dbReference type="ARBA" id="ARBA00022984"/>
    </source>
</evidence>
<dbReference type="GO" id="GO:0009252">
    <property type="term" value="P:peptidoglycan biosynthetic process"/>
    <property type="evidence" value="ECO:0007669"/>
    <property type="project" value="UniProtKB-UniRule"/>
</dbReference>